<dbReference type="PANTHER" id="PTHR38459:SF1">
    <property type="entry name" value="PROPHAGE BACTOPRENOL-LINKED GLUCOSE TRANSLOCASE HOMOLOG"/>
    <property type="match status" value="1"/>
</dbReference>
<comment type="similarity">
    <text evidence="2">Belongs to the GtrA family.</text>
</comment>
<evidence type="ECO:0000313" key="8">
    <source>
        <dbReference type="EMBL" id="VFK79560.1"/>
    </source>
</evidence>
<evidence type="ECO:0000256" key="3">
    <source>
        <dbReference type="ARBA" id="ARBA00022692"/>
    </source>
</evidence>
<dbReference type="GO" id="GO:0000271">
    <property type="term" value="P:polysaccharide biosynthetic process"/>
    <property type="evidence" value="ECO:0007669"/>
    <property type="project" value="InterPro"/>
</dbReference>
<evidence type="ECO:0000256" key="2">
    <source>
        <dbReference type="ARBA" id="ARBA00009399"/>
    </source>
</evidence>
<feature type="transmembrane region" description="Helical" evidence="6">
    <location>
        <begin position="67"/>
        <end position="89"/>
    </location>
</feature>
<evidence type="ECO:0000256" key="1">
    <source>
        <dbReference type="ARBA" id="ARBA00004141"/>
    </source>
</evidence>
<dbReference type="AlphaFoldDB" id="A0A451BMQ9"/>
<organism evidence="8">
    <name type="scientific">Candidatus Kentrum sp. SD</name>
    <dbReference type="NCBI Taxonomy" id="2126332"/>
    <lineage>
        <taxon>Bacteria</taxon>
        <taxon>Pseudomonadati</taxon>
        <taxon>Pseudomonadota</taxon>
        <taxon>Gammaproteobacteria</taxon>
        <taxon>Candidatus Kentrum</taxon>
    </lineage>
</organism>
<dbReference type="PANTHER" id="PTHR38459">
    <property type="entry name" value="PROPHAGE BACTOPRENOL-LINKED GLUCOSE TRANSLOCASE HOMOLOG"/>
    <property type="match status" value="1"/>
</dbReference>
<sequence>MRRLVTYGFVGGVGSLIYLVITLILSELSGPHPVAASAVGYGGSFLFSFLMNHYFVFRSSKNPRSTLVKFSAVSAFGLFFTSLIMAITTELLGVHYMYGVATVLVAIPTSNYLLNLHWTFKQ</sequence>
<keyword evidence="5 6" id="KW-0472">Membrane</keyword>
<keyword evidence="3 6" id="KW-0812">Transmembrane</keyword>
<dbReference type="EMBL" id="CAADHB010000054">
    <property type="protein sequence ID" value="VFK79560.1"/>
    <property type="molecule type" value="Genomic_DNA"/>
</dbReference>
<dbReference type="GO" id="GO:0005886">
    <property type="term" value="C:plasma membrane"/>
    <property type="evidence" value="ECO:0007669"/>
    <property type="project" value="TreeGrafter"/>
</dbReference>
<feature type="transmembrane region" description="Helical" evidence="6">
    <location>
        <begin position="34"/>
        <end position="55"/>
    </location>
</feature>
<evidence type="ECO:0000259" key="7">
    <source>
        <dbReference type="Pfam" id="PF04138"/>
    </source>
</evidence>
<proteinExistence type="inferred from homology"/>
<accession>A0A451BMQ9</accession>
<evidence type="ECO:0000256" key="6">
    <source>
        <dbReference type="SAM" id="Phobius"/>
    </source>
</evidence>
<feature type="domain" description="GtrA/DPMS transmembrane" evidence="7">
    <location>
        <begin position="7"/>
        <end position="120"/>
    </location>
</feature>
<dbReference type="InterPro" id="IPR007267">
    <property type="entry name" value="GtrA_DPMS_TM"/>
</dbReference>
<feature type="transmembrane region" description="Helical" evidence="6">
    <location>
        <begin position="7"/>
        <end position="28"/>
    </location>
</feature>
<evidence type="ECO:0000256" key="5">
    <source>
        <dbReference type="ARBA" id="ARBA00023136"/>
    </source>
</evidence>
<dbReference type="InterPro" id="IPR051401">
    <property type="entry name" value="GtrA_CellWall_Glycosyl"/>
</dbReference>
<gene>
    <name evidence="8" type="ORF">BECKSD772D_GA0070982_105417</name>
</gene>
<dbReference type="Pfam" id="PF04138">
    <property type="entry name" value="GtrA_DPMS_TM"/>
    <property type="match status" value="1"/>
</dbReference>
<protein>
    <submittedName>
        <fullName evidence="8">Flippase GtrA (Transmembrane translocase of bactoprenol-linked glucose)</fullName>
    </submittedName>
</protein>
<reference evidence="8" key="1">
    <citation type="submission" date="2019-02" db="EMBL/GenBank/DDBJ databases">
        <authorList>
            <person name="Gruber-Vodicka R. H."/>
            <person name="Seah K. B. B."/>
        </authorList>
    </citation>
    <scope>NUCLEOTIDE SEQUENCE</scope>
    <source>
        <strain evidence="8">BECK_S127</strain>
    </source>
</reference>
<evidence type="ECO:0000256" key="4">
    <source>
        <dbReference type="ARBA" id="ARBA00022989"/>
    </source>
</evidence>
<keyword evidence="4 6" id="KW-1133">Transmembrane helix</keyword>
<comment type="subcellular location">
    <subcellularLocation>
        <location evidence="1">Membrane</location>
        <topology evidence="1">Multi-pass membrane protein</topology>
    </subcellularLocation>
</comment>
<name>A0A451BMQ9_9GAMM</name>
<feature type="transmembrane region" description="Helical" evidence="6">
    <location>
        <begin position="95"/>
        <end position="114"/>
    </location>
</feature>